<evidence type="ECO:0000259" key="3">
    <source>
        <dbReference type="Pfam" id="PF16344"/>
    </source>
</evidence>
<reference evidence="4 5" key="1">
    <citation type="submission" date="2018-08" db="EMBL/GenBank/DDBJ databases">
        <title>A genome reference for cultivated species of the human gut microbiota.</title>
        <authorList>
            <person name="Zou Y."/>
            <person name="Xue W."/>
            <person name="Luo G."/>
        </authorList>
    </citation>
    <scope>NUCLEOTIDE SEQUENCE [LARGE SCALE GENOMIC DNA]</scope>
    <source>
        <strain evidence="4 5">AF24-2</strain>
    </source>
</reference>
<comment type="caution">
    <text evidence="4">The sequence shown here is derived from an EMBL/GenBank/DDBJ whole genome shotgun (WGS) entry which is preliminary data.</text>
</comment>
<keyword evidence="1" id="KW-1133">Transmembrane helix</keyword>
<dbReference type="InterPro" id="IPR006860">
    <property type="entry name" value="FecR"/>
</dbReference>
<accession>A0A412GYD2</accession>
<organism evidence="4 5">
    <name type="scientific">Phocaeicola coprocola</name>
    <dbReference type="NCBI Taxonomy" id="310298"/>
    <lineage>
        <taxon>Bacteria</taxon>
        <taxon>Pseudomonadati</taxon>
        <taxon>Bacteroidota</taxon>
        <taxon>Bacteroidia</taxon>
        <taxon>Bacteroidales</taxon>
        <taxon>Bacteroidaceae</taxon>
        <taxon>Phocaeicola</taxon>
    </lineage>
</organism>
<dbReference type="PANTHER" id="PTHR30273:SF2">
    <property type="entry name" value="PROTEIN FECR"/>
    <property type="match status" value="1"/>
</dbReference>
<dbReference type="PIRSF" id="PIRSF018266">
    <property type="entry name" value="FecR"/>
    <property type="match status" value="1"/>
</dbReference>
<dbReference type="PANTHER" id="PTHR30273">
    <property type="entry name" value="PERIPLASMIC SIGNAL SENSOR AND SIGMA FACTOR ACTIVATOR FECR-RELATED"/>
    <property type="match status" value="1"/>
</dbReference>
<feature type="domain" description="Protein FecR C-terminal" evidence="3">
    <location>
        <begin position="275"/>
        <end position="342"/>
    </location>
</feature>
<dbReference type="Gene3D" id="3.55.50.30">
    <property type="match status" value="1"/>
</dbReference>
<evidence type="ECO:0000259" key="2">
    <source>
        <dbReference type="Pfam" id="PF04773"/>
    </source>
</evidence>
<proteinExistence type="predicted"/>
<dbReference type="EMBL" id="QRUU01000003">
    <property type="protein sequence ID" value="RGR99959.1"/>
    <property type="molecule type" value="Genomic_DNA"/>
</dbReference>
<dbReference type="Pfam" id="PF16344">
    <property type="entry name" value="FecR_C"/>
    <property type="match status" value="1"/>
</dbReference>
<name>A0A412GYD2_9BACT</name>
<feature type="domain" description="FecR protein" evidence="2">
    <location>
        <begin position="134"/>
        <end position="229"/>
    </location>
</feature>
<gene>
    <name evidence="4" type="ORF">DWY20_01230</name>
</gene>
<keyword evidence="1" id="KW-0812">Transmembrane</keyword>
<dbReference type="GO" id="GO:0016989">
    <property type="term" value="F:sigma factor antagonist activity"/>
    <property type="evidence" value="ECO:0007669"/>
    <property type="project" value="TreeGrafter"/>
</dbReference>
<protein>
    <submittedName>
        <fullName evidence="4">FecR family protein</fullName>
    </submittedName>
</protein>
<feature type="transmembrane region" description="Helical" evidence="1">
    <location>
        <begin position="98"/>
        <end position="119"/>
    </location>
</feature>
<evidence type="ECO:0000313" key="5">
    <source>
        <dbReference type="Proteomes" id="UP000285864"/>
    </source>
</evidence>
<dbReference type="Pfam" id="PF04773">
    <property type="entry name" value="FecR"/>
    <property type="match status" value="1"/>
</dbReference>
<evidence type="ECO:0000313" key="4">
    <source>
        <dbReference type="EMBL" id="RGR99959.1"/>
    </source>
</evidence>
<dbReference type="InterPro" id="IPR032508">
    <property type="entry name" value="FecR_C"/>
</dbReference>
<dbReference type="InterPro" id="IPR012373">
    <property type="entry name" value="Ferrdict_sens_TM"/>
</dbReference>
<keyword evidence="1" id="KW-0472">Membrane</keyword>
<dbReference type="Proteomes" id="UP000285864">
    <property type="component" value="Unassembled WGS sequence"/>
</dbReference>
<keyword evidence="5" id="KW-1185">Reference proteome</keyword>
<sequence>MFVDITNKQGNSFMDTNIQNKVKDLLDKFRSGAISSEEFKELSAKINQSSEADLEFLFSDEWDKFNSYEPLSQDKINSLYRKLNKQRHITPFMKVQKYWLQIAASILLILSCGISVLYYTQHKDIEYLAQQNITIDSGEHGTSLVTLPDGTLVHLNAKSSLSYKQDFGRDNRKVELSGEGYFEVKKNTEKQFIVGTEVMDITVTGTTFNVYAYEHKNFVEMALVEGSVNVTTKDPAHNTLNVKPNQKVIYDKRTGLLSLEETSNKMETAWLTKELTFRHEKMKDVFQCLERKFGVTFNIKNKNILQDVYTGSFNDENIKSVLNVLKIHYGFEYTMDEETITIE</sequence>
<dbReference type="AlphaFoldDB" id="A0A412GYD2"/>
<dbReference type="Gene3D" id="2.60.120.1440">
    <property type="match status" value="1"/>
</dbReference>
<dbReference type="FunFam" id="2.60.120.1440:FF:000001">
    <property type="entry name" value="Putative anti-sigma factor"/>
    <property type="match status" value="1"/>
</dbReference>
<evidence type="ECO:0000256" key="1">
    <source>
        <dbReference type="SAM" id="Phobius"/>
    </source>
</evidence>